<evidence type="ECO:0000259" key="3">
    <source>
        <dbReference type="PROSITE" id="PS51677"/>
    </source>
</evidence>
<dbReference type="PANTHER" id="PTHR34216">
    <property type="match status" value="1"/>
</dbReference>
<name>A0A3N4Z4P9_9MICO</name>
<feature type="domain" description="NodB homology" evidence="3">
    <location>
        <begin position="46"/>
        <end position="222"/>
    </location>
</feature>
<dbReference type="EMBL" id="RKRA01000001">
    <property type="protein sequence ID" value="RPF26080.1"/>
    <property type="molecule type" value="Genomic_DNA"/>
</dbReference>
<evidence type="ECO:0000256" key="2">
    <source>
        <dbReference type="ARBA" id="ARBA00022729"/>
    </source>
</evidence>
<dbReference type="InterPro" id="IPR011330">
    <property type="entry name" value="Glyco_hydro/deAcase_b/a-brl"/>
</dbReference>
<protein>
    <submittedName>
        <fullName evidence="4">Polysaccharide deacetylase</fullName>
    </submittedName>
</protein>
<dbReference type="SUPFAM" id="SSF88713">
    <property type="entry name" value="Glycoside hydrolase/deacetylase"/>
    <property type="match status" value="1"/>
</dbReference>
<evidence type="ECO:0000313" key="5">
    <source>
        <dbReference type="Proteomes" id="UP000280726"/>
    </source>
</evidence>
<organism evidence="4 5">
    <name type="scientific">Georgenia muralis</name>
    <dbReference type="NCBI Taxonomy" id="154117"/>
    <lineage>
        <taxon>Bacteria</taxon>
        <taxon>Bacillati</taxon>
        <taxon>Actinomycetota</taxon>
        <taxon>Actinomycetes</taxon>
        <taxon>Micrococcales</taxon>
        <taxon>Bogoriellaceae</taxon>
        <taxon>Georgenia</taxon>
    </lineage>
</organism>
<dbReference type="RefSeq" id="WP_211338703.1">
    <property type="nucleotide sequence ID" value="NZ_RKRA01000001.1"/>
</dbReference>
<keyword evidence="2" id="KW-0732">Signal</keyword>
<dbReference type="CDD" id="cd10918">
    <property type="entry name" value="CE4_NodB_like_5s_6s"/>
    <property type="match status" value="1"/>
</dbReference>
<dbReference type="PROSITE" id="PS51677">
    <property type="entry name" value="NODB"/>
    <property type="match status" value="1"/>
</dbReference>
<dbReference type="PANTHER" id="PTHR34216:SF3">
    <property type="entry name" value="POLY-BETA-1,6-N-ACETYL-D-GLUCOSAMINE N-DEACETYLASE"/>
    <property type="match status" value="1"/>
</dbReference>
<dbReference type="GO" id="GO:0005576">
    <property type="term" value="C:extracellular region"/>
    <property type="evidence" value="ECO:0007669"/>
    <property type="project" value="UniProtKB-SubCell"/>
</dbReference>
<accession>A0A3N4Z4P9</accession>
<comment type="subcellular location">
    <subcellularLocation>
        <location evidence="1">Secreted</location>
    </subcellularLocation>
</comment>
<dbReference type="GO" id="GO:0005975">
    <property type="term" value="P:carbohydrate metabolic process"/>
    <property type="evidence" value="ECO:0007669"/>
    <property type="project" value="InterPro"/>
</dbReference>
<evidence type="ECO:0000313" key="4">
    <source>
        <dbReference type="EMBL" id="RPF26080.1"/>
    </source>
</evidence>
<proteinExistence type="predicted"/>
<gene>
    <name evidence="4" type="ORF">EDD32_0504</name>
</gene>
<dbReference type="Pfam" id="PF01522">
    <property type="entry name" value="Polysacc_deac_1"/>
    <property type="match status" value="1"/>
</dbReference>
<keyword evidence="5" id="KW-1185">Reference proteome</keyword>
<dbReference type="AlphaFoldDB" id="A0A3N4Z4P9"/>
<sequence length="222" mass="24123">MAGRWVTNLCFHGIGSPNREREPGESSYWVDQETFSRVLDVVAARSDVRLSFDDGNASDLAVALPELVDRGLNATFFPVAARLDRPGNLTRTDVRALVTAGMTVGSHGMHHRSWRGMDAAAMSDELDRARSEIAAAAGRPVTAAACPLGAYDRTVLLALRRRGYEAVYTSDRAGALERAWLQPRFSVRATDDVEDVRAVLERSSGAARAVRAAARIVAKSLR</sequence>
<evidence type="ECO:0000256" key="1">
    <source>
        <dbReference type="ARBA" id="ARBA00004613"/>
    </source>
</evidence>
<dbReference type="InterPro" id="IPR002509">
    <property type="entry name" value="NODB_dom"/>
</dbReference>
<dbReference type="Proteomes" id="UP000280726">
    <property type="component" value="Unassembled WGS sequence"/>
</dbReference>
<dbReference type="Gene3D" id="3.20.20.370">
    <property type="entry name" value="Glycoside hydrolase/deacetylase"/>
    <property type="match status" value="1"/>
</dbReference>
<dbReference type="InterPro" id="IPR051398">
    <property type="entry name" value="Polysacch_Deacetylase"/>
</dbReference>
<comment type="caution">
    <text evidence="4">The sequence shown here is derived from an EMBL/GenBank/DDBJ whole genome shotgun (WGS) entry which is preliminary data.</text>
</comment>
<reference evidence="4 5" key="1">
    <citation type="submission" date="2018-11" db="EMBL/GenBank/DDBJ databases">
        <title>Sequencing the genomes of 1000 actinobacteria strains.</title>
        <authorList>
            <person name="Klenk H.-P."/>
        </authorList>
    </citation>
    <scope>NUCLEOTIDE SEQUENCE [LARGE SCALE GENOMIC DNA]</scope>
    <source>
        <strain evidence="4 5">DSM 14418</strain>
    </source>
</reference>
<dbReference type="GO" id="GO:0016810">
    <property type="term" value="F:hydrolase activity, acting on carbon-nitrogen (but not peptide) bonds"/>
    <property type="evidence" value="ECO:0007669"/>
    <property type="project" value="InterPro"/>
</dbReference>